<feature type="region of interest" description="Disordered" evidence="1">
    <location>
        <begin position="1"/>
        <end position="43"/>
    </location>
</feature>
<comment type="caution">
    <text evidence="2">The sequence shown here is derived from an EMBL/GenBank/DDBJ whole genome shotgun (WGS) entry which is preliminary data.</text>
</comment>
<evidence type="ECO:0000256" key="1">
    <source>
        <dbReference type="SAM" id="MobiDB-lite"/>
    </source>
</evidence>
<evidence type="ECO:0000313" key="3">
    <source>
        <dbReference type="Proteomes" id="UP000830375"/>
    </source>
</evidence>
<feature type="compositionally biased region" description="Basic and acidic residues" evidence="1">
    <location>
        <begin position="284"/>
        <end position="294"/>
    </location>
</feature>
<feature type="compositionally biased region" description="Low complexity" evidence="1">
    <location>
        <begin position="233"/>
        <end position="247"/>
    </location>
</feature>
<keyword evidence="3" id="KW-1185">Reference proteome</keyword>
<organism evidence="2 3">
    <name type="scientific">Labeo rohita</name>
    <name type="common">Indian major carp</name>
    <name type="synonym">Cyprinus rohita</name>
    <dbReference type="NCBI Taxonomy" id="84645"/>
    <lineage>
        <taxon>Eukaryota</taxon>
        <taxon>Metazoa</taxon>
        <taxon>Chordata</taxon>
        <taxon>Craniata</taxon>
        <taxon>Vertebrata</taxon>
        <taxon>Euteleostomi</taxon>
        <taxon>Actinopterygii</taxon>
        <taxon>Neopterygii</taxon>
        <taxon>Teleostei</taxon>
        <taxon>Ostariophysi</taxon>
        <taxon>Cypriniformes</taxon>
        <taxon>Cyprinidae</taxon>
        <taxon>Labeoninae</taxon>
        <taxon>Labeonini</taxon>
        <taxon>Labeo</taxon>
    </lineage>
</organism>
<name>A0ABQ8L0Z4_LABRO</name>
<feature type="compositionally biased region" description="Pro residues" evidence="1">
    <location>
        <begin position="223"/>
        <end position="232"/>
    </location>
</feature>
<reference evidence="2 3" key="1">
    <citation type="submission" date="2022-01" db="EMBL/GenBank/DDBJ databases">
        <title>A high-quality chromosome-level genome assembly of rohu carp, Labeo rohita.</title>
        <authorList>
            <person name="Arick M.A. II"/>
            <person name="Hsu C.-Y."/>
            <person name="Magbanua Z."/>
            <person name="Pechanova O."/>
            <person name="Grover C."/>
            <person name="Miller E."/>
            <person name="Thrash A."/>
            <person name="Ezzel L."/>
            <person name="Alam S."/>
            <person name="Benzie J."/>
            <person name="Hamilton M."/>
            <person name="Karsi A."/>
            <person name="Lawrence M.L."/>
            <person name="Peterson D.G."/>
        </authorList>
    </citation>
    <scope>NUCLEOTIDE SEQUENCE [LARGE SCALE GENOMIC DNA]</scope>
    <source>
        <strain evidence="3">BAU-BD-2019</strain>
        <tissue evidence="2">Blood</tissue>
    </source>
</reference>
<feature type="compositionally biased region" description="Polar residues" evidence="1">
    <location>
        <begin position="295"/>
        <end position="313"/>
    </location>
</feature>
<accession>A0ABQ8L0Z4</accession>
<evidence type="ECO:0000313" key="2">
    <source>
        <dbReference type="EMBL" id="KAI2644409.1"/>
    </source>
</evidence>
<dbReference type="Proteomes" id="UP000830375">
    <property type="component" value="Unassembled WGS sequence"/>
</dbReference>
<proteinExistence type="predicted"/>
<gene>
    <name evidence="2" type="ORF">H4Q32_028770</name>
</gene>
<sequence>MNGSCWGAVRPLANGPPRSFQRSTRNSPGHGAPPTRRACILRLPPPFGDKDKGYEKLPPLEETVAAHLCPPTAIGWKAKASHPSKPSRTTSALARNAYASAGQAHSMAVLQIFLAKLLAATDKSALDSATLTELRSTTDLVLRSTKATAQAIGRSMASLVVLVRHLWLTLTEVKDTDKVPFLDALVSPTGLFGPVVEGFAKRFSAAQKTSKAISAAASGRPKSVPPQQPVKPAPDTAAASAQPAKPQPRQRSHSAKCYPFPKRQGPWPRLVLDPAPPPSPWSKGQEEEGAKSCDCRTNPQEASVMSPSTPHGS</sequence>
<feature type="region of interest" description="Disordered" evidence="1">
    <location>
        <begin position="214"/>
        <end position="313"/>
    </location>
</feature>
<dbReference type="EMBL" id="JACTAM010002529">
    <property type="protein sequence ID" value="KAI2644409.1"/>
    <property type="molecule type" value="Genomic_DNA"/>
</dbReference>
<protein>
    <submittedName>
        <fullName evidence="2">Platelet glycoprotein V</fullName>
    </submittedName>
</protein>